<dbReference type="InterPro" id="IPR001128">
    <property type="entry name" value="Cyt_P450"/>
</dbReference>
<evidence type="ECO:0000313" key="2">
    <source>
        <dbReference type="EMBL" id="KAK9425720.1"/>
    </source>
</evidence>
<keyword evidence="1" id="KW-0472">Membrane</keyword>
<evidence type="ECO:0000256" key="1">
    <source>
        <dbReference type="SAM" id="Phobius"/>
    </source>
</evidence>
<dbReference type="PANTHER" id="PTHR33875:SF2">
    <property type="entry name" value="ACR183CP"/>
    <property type="match status" value="1"/>
</dbReference>
<feature type="transmembrane region" description="Helical" evidence="1">
    <location>
        <begin position="643"/>
        <end position="665"/>
    </location>
</feature>
<evidence type="ECO:0000313" key="3">
    <source>
        <dbReference type="Proteomes" id="UP001408356"/>
    </source>
</evidence>
<dbReference type="InterPro" id="IPR036249">
    <property type="entry name" value="Thioredoxin-like_sf"/>
</dbReference>
<accession>A0ABR2VFP2</accession>
<gene>
    <name evidence="2" type="ORF">SUNI508_03081</name>
</gene>
<dbReference type="Gene3D" id="1.10.630.10">
    <property type="entry name" value="Cytochrome P450"/>
    <property type="match status" value="2"/>
</dbReference>
<feature type="transmembrane region" description="Helical" evidence="1">
    <location>
        <begin position="613"/>
        <end position="631"/>
    </location>
</feature>
<keyword evidence="1" id="KW-0812">Transmembrane</keyword>
<evidence type="ECO:0008006" key="4">
    <source>
        <dbReference type="Google" id="ProtNLM"/>
    </source>
</evidence>
<dbReference type="SUPFAM" id="SSF48264">
    <property type="entry name" value="Cytochrome P450"/>
    <property type="match status" value="1"/>
</dbReference>
<protein>
    <recommendedName>
        <fullName evidence="4">Thioredoxin-like fold domain-containing protein</fullName>
    </recommendedName>
</protein>
<proteinExistence type="predicted"/>
<sequence length="774" mass="86527">MLASAYTTSSVLRSDEAIDRHVEFLLGWLDRFSLSAESMQLFDYFMFAAHDILVLKERSGEAVFSKALGFLQQGSDIGGSLRKAQEFAAHVAVLPYFPWLQGLLVSPFIASLKLLPSSFIVEKAIKAIDERKKNPDARYDYVAHWLKTHASHPEKLTATTVQAIVTSNISAGADTVSCALQSFVYQAIRHPQRVAPGGDITIGERSFPAGTTFSVYPPSILLSKEIWGPDAEEFKPERWFDQSAPALERYFMPVGPAQEWSYKPHPDLYRDHRQPPKRDEVYRINSNETQDGLTMTKLDEYKAASGRSMSSKLLRIYTVKARHSPIRPLSSQTFTTKPKHKQFITTMAVAPKFAGQKLQFAKPQSPATAGVAATTHTLEIYLDYVCPFSAKLFNTLYSTVIPAIRESGEWSQGIEIVFRQQVQPWHPSSTLTHEAAVAVLQLQPEKFWEFSNALFKQQKEFFDVNVVNETRNNTYKRLAKIAGSVGLDEGKVYERLEISDKAADDGSLNIGNKVTNDFKLLVKAARLVGVHVSPTAIFDGIVNNEISSGWGKQEWADWLTKNVVRLASTSGAAAPKQPGVGGAAPGPKYKYPAELQLFHAGVSRITFLACVKLSTILSFAFFTFVVTPRYYEKEGWSPTTIRVALSGVVPLLFVAWTTSPFVLLVSTRLPPFARTSEQYLKRYLSRLPPDAILDITTMSPIAKPRASTVRLSELRPTNRRLGIVNYMRDTSAENATRKWYRFRAVGNFNIQANKTKGPLWLWESVANCISKNKS</sequence>
<keyword evidence="1" id="KW-1133">Transmembrane helix</keyword>
<comment type="caution">
    <text evidence="2">The sequence shown here is derived from an EMBL/GenBank/DDBJ whole genome shotgun (WGS) entry which is preliminary data.</text>
</comment>
<dbReference type="Pfam" id="PF00067">
    <property type="entry name" value="p450"/>
    <property type="match status" value="1"/>
</dbReference>
<dbReference type="SUPFAM" id="SSF52833">
    <property type="entry name" value="Thioredoxin-like"/>
    <property type="match status" value="1"/>
</dbReference>
<keyword evidence="3" id="KW-1185">Reference proteome</keyword>
<dbReference type="Gene3D" id="3.40.30.10">
    <property type="entry name" value="Glutaredoxin"/>
    <property type="match status" value="1"/>
</dbReference>
<reference evidence="2 3" key="1">
    <citation type="journal article" date="2024" name="J. Plant Pathol.">
        <title>Sequence and assembly of the genome of Seiridium unicorne, isolate CBS 538.82, causal agent of cypress canker disease.</title>
        <authorList>
            <person name="Scali E."/>
            <person name="Rocca G.D."/>
            <person name="Danti R."/>
            <person name="Garbelotto M."/>
            <person name="Barberini S."/>
            <person name="Baroncelli R."/>
            <person name="Emiliani G."/>
        </authorList>
    </citation>
    <scope>NUCLEOTIDE SEQUENCE [LARGE SCALE GENOMIC DNA]</scope>
    <source>
        <strain evidence="2 3">BM-138-508</strain>
    </source>
</reference>
<organism evidence="2 3">
    <name type="scientific">Seiridium unicorne</name>
    <dbReference type="NCBI Taxonomy" id="138068"/>
    <lineage>
        <taxon>Eukaryota</taxon>
        <taxon>Fungi</taxon>
        <taxon>Dikarya</taxon>
        <taxon>Ascomycota</taxon>
        <taxon>Pezizomycotina</taxon>
        <taxon>Sordariomycetes</taxon>
        <taxon>Xylariomycetidae</taxon>
        <taxon>Amphisphaeriales</taxon>
        <taxon>Sporocadaceae</taxon>
        <taxon>Seiridium</taxon>
    </lineage>
</organism>
<name>A0ABR2VFP2_9PEZI</name>
<dbReference type="Proteomes" id="UP001408356">
    <property type="component" value="Unassembled WGS sequence"/>
</dbReference>
<dbReference type="EMBL" id="JARVKF010000013">
    <property type="protein sequence ID" value="KAK9425720.1"/>
    <property type="molecule type" value="Genomic_DNA"/>
</dbReference>
<dbReference type="InterPro" id="IPR036396">
    <property type="entry name" value="Cyt_P450_sf"/>
</dbReference>
<dbReference type="PANTHER" id="PTHR33875">
    <property type="entry name" value="OS09G0542200 PROTEIN"/>
    <property type="match status" value="1"/>
</dbReference>